<dbReference type="OrthoDB" id="1882547at2759"/>
<accession>A0A9N8V5B5</accession>
<evidence type="ECO:0000313" key="1">
    <source>
        <dbReference type="EMBL" id="CAG8443400.1"/>
    </source>
</evidence>
<dbReference type="EMBL" id="CAJVPQ010000077">
    <property type="protein sequence ID" value="CAG8443400.1"/>
    <property type="molecule type" value="Genomic_DNA"/>
</dbReference>
<organism evidence="1 2">
    <name type="scientific">Funneliformis caledonium</name>
    <dbReference type="NCBI Taxonomy" id="1117310"/>
    <lineage>
        <taxon>Eukaryota</taxon>
        <taxon>Fungi</taxon>
        <taxon>Fungi incertae sedis</taxon>
        <taxon>Mucoromycota</taxon>
        <taxon>Glomeromycotina</taxon>
        <taxon>Glomeromycetes</taxon>
        <taxon>Glomerales</taxon>
        <taxon>Glomeraceae</taxon>
        <taxon>Funneliformis</taxon>
    </lineage>
</organism>
<evidence type="ECO:0000313" key="2">
    <source>
        <dbReference type="Proteomes" id="UP000789570"/>
    </source>
</evidence>
<dbReference type="Gene3D" id="3.40.50.11350">
    <property type="match status" value="1"/>
</dbReference>
<keyword evidence="2" id="KW-1185">Reference proteome</keyword>
<protein>
    <submittedName>
        <fullName evidence="1">10931_t:CDS:1</fullName>
    </submittedName>
</protein>
<dbReference type="Proteomes" id="UP000789570">
    <property type="component" value="Unassembled WGS sequence"/>
</dbReference>
<proteinExistence type="predicted"/>
<sequence>DCITKRIALENAVFMAWALNRTLILPPLILGARFPFQAFDMLENYLNFLSKVKQKNCMNMKSKMNLTHSEKLRDSYTFYRWDKLFDFTFISRNVKIIHRDELISENLFLKFNMSNDEEQVWRKYGNAQKNSFYDSRMYGNIKSSNKFSNKHSILELRERDEGLLYFNNLFGSALIKLVIPRNIQFMKEIRESFIISNPTLLDITKRISDELGGRMNYLSAHARIGDGDADCKQNDSMTFSKMFYLASDAPSKDVQGLKPIIQLLPCALMLEDFKDLLILMNELVNERDGLRMTKFFIPILDLMIAANGKHVFTMRYSTYSSYLKRYHQYLTQSV</sequence>
<dbReference type="AlphaFoldDB" id="A0A9N8V5B5"/>
<reference evidence="1" key="1">
    <citation type="submission" date="2021-06" db="EMBL/GenBank/DDBJ databases">
        <authorList>
            <person name="Kallberg Y."/>
            <person name="Tangrot J."/>
            <person name="Rosling A."/>
        </authorList>
    </citation>
    <scope>NUCLEOTIDE SEQUENCE</scope>
    <source>
        <strain evidence="1">UK204</strain>
    </source>
</reference>
<comment type="caution">
    <text evidence="1">The sequence shown here is derived from an EMBL/GenBank/DDBJ whole genome shotgun (WGS) entry which is preliminary data.</text>
</comment>
<name>A0A9N8V5B5_9GLOM</name>
<gene>
    <name evidence="1" type="ORF">FCALED_LOCUS718</name>
</gene>
<feature type="non-terminal residue" evidence="1">
    <location>
        <position position="1"/>
    </location>
</feature>